<feature type="compositionally biased region" description="Basic and acidic residues" evidence="13">
    <location>
        <begin position="14"/>
        <end position="24"/>
    </location>
</feature>
<evidence type="ECO:0000256" key="6">
    <source>
        <dbReference type="ARBA" id="ARBA00022840"/>
    </source>
</evidence>
<dbReference type="FunFam" id="3.30.200.20:FF:000005">
    <property type="entry name" value="cAMP-dependent protein kinase catalytic subunit"/>
    <property type="match status" value="1"/>
</dbReference>
<keyword evidence="6 12" id="KW-0067">ATP-binding</keyword>
<evidence type="ECO:0000256" key="5">
    <source>
        <dbReference type="ARBA" id="ARBA00022777"/>
    </source>
</evidence>
<reference evidence="15 16" key="1">
    <citation type="submission" date="2024-10" db="EMBL/GenBank/DDBJ databases">
        <authorList>
            <person name="Kim D."/>
        </authorList>
    </citation>
    <scope>NUCLEOTIDE SEQUENCE [LARGE SCALE GENOMIC DNA]</scope>
    <source>
        <strain evidence="15">BH-2024</strain>
    </source>
</reference>
<dbReference type="InterPro" id="IPR044109">
    <property type="entry name" value="STKc_PKA"/>
</dbReference>
<dbReference type="InterPro" id="IPR011009">
    <property type="entry name" value="Kinase-like_dom_sf"/>
</dbReference>
<feature type="region of interest" description="Disordered" evidence="13">
    <location>
        <begin position="39"/>
        <end position="67"/>
    </location>
</feature>
<dbReference type="PROSITE" id="PS00108">
    <property type="entry name" value="PROTEIN_KINASE_ST"/>
    <property type="match status" value="1"/>
</dbReference>
<dbReference type="Proteomes" id="UP001620626">
    <property type="component" value="Unassembled WGS sequence"/>
</dbReference>
<protein>
    <recommendedName>
        <fullName evidence="11">cAMP-dependent protein kinase catalytic subunit</fullName>
        <ecNumber evidence="1">2.7.11.11</ecNumber>
    </recommendedName>
</protein>
<evidence type="ECO:0000256" key="10">
    <source>
        <dbReference type="ARBA" id="ARBA00065270"/>
    </source>
</evidence>
<comment type="caution">
    <text evidence="15">The sequence shown here is derived from an EMBL/GenBank/DDBJ whole genome shotgun (WGS) entry which is preliminary data.</text>
</comment>
<sequence length="886" mass="98459">MDCGRWYGGGRGRAARDGQRHGEEEDKWAVMVSKWCGGTNSRLRKMSGGRSAEQHSTQKQRKGGKAAAQKVHLLANLMGNKRIGNAESSSSQPNQMPMPTHCPSSPSSHFAELESDRDSELPISNRNDRNNNDTQTEQHYQRVLRMANLRAALIDEPMDLGGDECPRSDEEFPTGGVGAPASAVPFPAFGSVSADSSANPHFHSFSSALPLHSSDLITRLLSLPAFNSLFAVPYQTATTQKTAPTNGIINNGTEFCCPHPSPIANKLPKMAHLSAPYPLHCAVSTPNLHAPTTRKCNNQQKMGGANCDGTTEKPTFPFPNSHTFQTLPKSSSASSNSPSSFPPICPPSLASFCVPNYEADKKVAEALLTSPQAFALSGILSPEMLENAQLWDQWLCQLATSLSAQQWQMFWRHYAMLFGLKALPPHLLSFFNNSSLSHFTDKVPAESLSLNEPPTNLMLPADDAMANASSAVDESVLQISAFHRQRRAGICSMDTEAENIRRVQQEQFFRNLLDKAKEDFKQKWEKARNISSSTANASLIDFERIRMIGTGSFGQVLLVKHRRTGKYYAMKMLEKQKVLKLKQVEHTISEKRILQATEFPFLVKMHYSFKDTANLYMVLEFVSGGEMFSHLRRIGRFSECHSRFYATQIVLAFEYLHSLDVVYRDLKPENLLIDVNGYLKITDFGFAKRVKGRTWTLCGTPEYLAPEIILSKGYGKAVDWWALGVLIYEMVAGYPPFFAEQPIQIYEKIVSGKVKYPPHFSSDLRDLLKNLLQVDLTKRFGNLRGGPTDIKNHKWFSLVDWVAVLQKRVCPPSFVPPATMCGTSAAASAAPSAGDPCRVFEALYPKVKGPDDTSHFQAEPIGVGDELRIQCLQIGIGICEDRFEEF</sequence>
<dbReference type="EMBL" id="JBICBT010001137">
    <property type="protein sequence ID" value="KAL3081374.1"/>
    <property type="molecule type" value="Genomic_DNA"/>
</dbReference>
<keyword evidence="7" id="KW-0114">cAMP</keyword>
<feature type="compositionally biased region" description="Basic and acidic residues" evidence="13">
    <location>
        <begin position="111"/>
        <end position="131"/>
    </location>
</feature>
<dbReference type="PROSITE" id="PS50011">
    <property type="entry name" value="PROTEIN_KINASE_DOM"/>
    <property type="match status" value="1"/>
</dbReference>
<keyword evidence="5" id="KW-0418">Kinase</keyword>
<gene>
    <name evidence="15" type="ORF">niasHT_039851</name>
</gene>
<dbReference type="Gene3D" id="1.10.510.10">
    <property type="entry name" value="Transferase(Phosphotransferase) domain 1"/>
    <property type="match status" value="1"/>
</dbReference>
<keyword evidence="16" id="KW-1185">Reference proteome</keyword>
<evidence type="ECO:0000256" key="8">
    <source>
        <dbReference type="ARBA" id="ARBA00047292"/>
    </source>
</evidence>
<keyword evidence="2" id="KW-0723">Serine/threonine-protein kinase</keyword>
<dbReference type="FunFam" id="1.10.510.10:FF:000005">
    <property type="entry name" value="cAMP-dependent protein kinase catalytic subunit alpha"/>
    <property type="match status" value="1"/>
</dbReference>
<evidence type="ECO:0000256" key="7">
    <source>
        <dbReference type="ARBA" id="ARBA00023149"/>
    </source>
</evidence>
<evidence type="ECO:0000313" key="15">
    <source>
        <dbReference type="EMBL" id="KAL3081374.1"/>
    </source>
</evidence>
<feature type="compositionally biased region" description="Gly residues" evidence="13">
    <location>
        <begin position="1"/>
        <end position="12"/>
    </location>
</feature>
<evidence type="ECO:0000259" key="14">
    <source>
        <dbReference type="PROSITE" id="PS50011"/>
    </source>
</evidence>
<dbReference type="PANTHER" id="PTHR24353">
    <property type="entry name" value="CYCLIC NUCLEOTIDE-DEPENDENT PROTEIN KINASE"/>
    <property type="match status" value="1"/>
</dbReference>
<evidence type="ECO:0000313" key="16">
    <source>
        <dbReference type="Proteomes" id="UP001620626"/>
    </source>
</evidence>
<dbReference type="InterPro" id="IPR000719">
    <property type="entry name" value="Prot_kinase_dom"/>
</dbReference>
<dbReference type="CDD" id="cd14209">
    <property type="entry name" value="STKc_PKA"/>
    <property type="match status" value="1"/>
</dbReference>
<dbReference type="GO" id="GO:0005524">
    <property type="term" value="F:ATP binding"/>
    <property type="evidence" value="ECO:0007669"/>
    <property type="project" value="UniProtKB-UniRule"/>
</dbReference>
<feature type="binding site" evidence="12">
    <location>
        <position position="571"/>
    </location>
    <ligand>
        <name>ATP</name>
        <dbReference type="ChEBI" id="CHEBI:30616"/>
    </ligand>
</feature>
<accession>A0ABD2IMT4</accession>
<dbReference type="SMART" id="SM00220">
    <property type="entry name" value="S_TKc"/>
    <property type="match status" value="1"/>
</dbReference>
<keyword evidence="3" id="KW-0808">Transferase</keyword>
<dbReference type="AlphaFoldDB" id="A0ABD2IMT4"/>
<proteinExistence type="predicted"/>
<comment type="subunit">
    <text evidence="10">Heterotetramer composed of two regulatory subunits and two catalytic subunits.</text>
</comment>
<name>A0ABD2IMT4_9BILA</name>
<dbReference type="GO" id="GO:0004691">
    <property type="term" value="F:cAMP-dependent protein kinase activity"/>
    <property type="evidence" value="ECO:0007669"/>
    <property type="project" value="UniProtKB-EC"/>
</dbReference>
<evidence type="ECO:0000256" key="1">
    <source>
        <dbReference type="ARBA" id="ARBA00012444"/>
    </source>
</evidence>
<dbReference type="InterPro" id="IPR008271">
    <property type="entry name" value="Ser/Thr_kinase_AS"/>
</dbReference>
<feature type="compositionally biased region" description="Polar residues" evidence="13">
    <location>
        <begin position="92"/>
        <end position="108"/>
    </location>
</feature>
<evidence type="ECO:0000256" key="4">
    <source>
        <dbReference type="ARBA" id="ARBA00022741"/>
    </source>
</evidence>
<evidence type="ECO:0000256" key="12">
    <source>
        <dbReference type="PROSITE-ProRule" id="PRU10141"/>
    </source>
</evidence>
<keyword evidence="4 12" id="KW-0547">Nucleotide-binding</keyword>
<evidence type="ECO:0000256" key="11">
    <source>
        <dbReference type="ARBA" id="ARBA00074803"/>
    </source>
</evidence>
<feature type="region of interest" description="Disordered" evidence="13">
    <location>
        <begin position="83"/>
        <end position="138"/>
    </location>
</feature>
<comment type="catalytic activity">
    <reaction evidence="9">
        <text>L-seryl-[protein] + ATP = O-phospho-L-seryl-[protein] + ADP + H(+)</text>
        <dbReference type="Rhea" id="RHEA:17989"/>
        <dbReference type="Rhea" id="RHEA-COMP:9863"/>
        <dbReference type="Rhea" id="RHEA-COMP:11604"/>
        <dbReference type="ChEBI" id="CHEBI:15378"/>
        <dbReference type="ChEBI" id="CHEBI:29999"/>
        <dbReference type="ChEBI" id="CHEBI:30616"/>
        <dbReference type="ChEBI" id="CHEBI:83421"/>
        <dbReference type="ChEBI" id="CHEBI:456216"/>
        <dbReference type="EC" id="2.7.11.11"/>
    </reaction>
</comment>
<organism evidence="15 16">
    <name type="scientific">Heterodera trifolii</name>
    <dbReference type="NCBI Taxonomy" id="157864"/>
    <lineage>
        <taxon>Eukaryota</taxon>
        <taxon>Metazoa</taxon>
        <taxon>Ecdysozoa</taxon>
        <taxon>Nematoda</taxon>
        <taxon>Chromadorea</taxon>
        <taxon>Rhabditida</taxon>
        <taxon>Tylenchina</taxon>
        <taxon>Tylenchomorpha</taxon>
        <taxon>Tylenchoidea</taxon>
        <taxon>Heteroderidae</taxon>
        <taxon>Heteroderinae</taxon>
        <taxon>Heterodera</taxon>
    </lineage>
</organism>
<comment type="catalytic activity">
    <reaction evidence="8">
        <text>L-threonyl-[protein] + ATP = O-phospho-L-threonyl-[protein] + ADP + H(+)</text>
        <dbReference type="Rhea" id="RHEA:46608"/>
        <dbReference type="Rhea" id="RHEA-COMP:11060"/>
        <dbReference type="Rhea" id="RHEA-COMP:11605"/>
        <dbReference type="ChEBI" id="CHEBI:15378"/>
        <dbReference type="ChEBI" id="CHEBI:30013"/>
        <dbReference type="ChEBI" id="CHEBI:30616"/>
        <dbReference type="ChEBI" id="CHEBI:61977"/>
        <dbReference type="ChEBI" id="CHEBI:456216"/>
        <dbReference type="EC" id="2.7.11.11"/>
    </reaction>
</comment>
<dbReference type="InterPro" id="IPR017441">
    <property type="entry name" value="Protein_kinase_ATP_BS"/>
</dbReference>
<dbReference type="PROSITE" id="PS00107">
    <property type="entry name" value="PROTEIN_KINASE_ATP"/>
    <property type="match status" value="1"/>
</dbReference>
<feature type="domain" description="Protein kinase" evidence="14">
    <location>
        <begin position="542"/>
        <end position="796"/>
    </location>
</feature>
<evidence type="ECO:0000256" key="3">
    <source>
        <dbReference type="ARBA" id="ARBA00022679"/>
    </source>
</evidence>
<evidence type="ECO:0000256" key="13">
    <source>
        <dbReference type="SAM" id="MobiDB-lite"/>
    </source>
</evidence>
<evidence type="ECO:0000256" key="9">
    <source>
        <dbReference type="ARBA" id="ARBA00047454"/>
    </source>
</evidence>
<dbReference type="Pfam" id="PF00069">
    <property type="entry name" value="Pkinase"/>
    <property type="match status" value="1"/>
</dbReference>
<feature type="region of interest" description="Disordered" evidence="13">
    <location>
        <begin position="1"/>
        <end position="24"/>
    </location>
</feature>
<dbReference type="SUPFAM" id="SSF56112">
    <property type="entry name" value="Protein kinase-like (PK-like)"/>
    <property type="match status" value="1"/>
</dbReference>
<dbReference type="EC" id="2.7.11.11" evidence="1"/>
<dbReference type="Gene3D" id="3.30.200.20">
    <property type="entry name" value="Phosphorylase Kinase, domain 1"/>
    <property type="match status" value="1"/>
</dbReference>
<evidence type="ECO:0000256" key="2">
    <source>
        <dbReference type="ARBA" id="ARBA00022527"/>
    </source>
</evidence>
<dbReference type="PANTHER" id="PTHR24353:SF153">
    <property type="entry name" value="CAMP-DEPENDENT PROTEIN KINASE CATALYTIC SUBUNIT 1"/>
    <property type="match status" value="1"/>
</dbReference>